<dbReference type="HAMAP" id="MF_01895">
    <property type="entry name" value="RNase_R"/>
    <property type="match status" value="1"/>
</dbReference>
<keyword evidence="3 6" id="KW-0378">Hydrolase</keyword>
<name>A0A239E1R6_9SPHN</name>
<comment type="catalytic activity">
    <reaction evidence="6">
        <text>Exonucleolytic cleavage in the 3'- to 5'-direction to yield nucleoside 5'-phosphates.</text>
        <dbReference type="EC" id="3.1.13.1"/>
    </reaction>
</comment>
<evidence type="ECO:0000256" key="7">
    <source>
        <dbReference type="SAM" id="MobiDB-lite"/>
    </source>
</evidence>
<dbReference type="PANTHER" id="PTHR23355:SF9">
    <property type="entry name" value="DIS3-LIKE EXONUCLEASE 2"/>
    <property type="match status" value="1"/>
</dbReference>
<dbReference type="InterPro" id="IPR011805">
    <property type="entry name" value="RNase_R"/>
</dbReference>
<feature type="region of interest" description="Disordered" evidence="7">
    <location>
        <begin position="789"/>
        <end position="831"/>
    </location>
</feature>
<dbReference type="Pfam" id="PF00575">
    <property type="entry name" value="S1"/>
    <property type="match status" value="1"/>
</dbReference>
<dbReference type="InterPro" id="IPR003029">
    <property type="entry name" value="S1_domain"/>
</dbReference>
<reference evidence="9 10" key="1">
    <citation type="submission" date="2017-06" db="EMBL/GenBank/DDBJ databases">
        <authorList>
            <person name="Kim H.J."/>
            <person name="Triplett B.A."/>
        </authorList>
    </citation>
    <scope>NUCLEOTIDE SEQUENCE [LARGE SCALE GENOMIC DNA]</scope>
    <source>
        <strain evidence="9 10">DS15</strain>
    </source>
</reference>
<comment type="similarity">
    <text evidence="6">Belongs to the RNR ribonuclease family. RNase R subfamily.</text>
</comment>
<dbReference type="GO" id="GO:0006402">
    <property type="term" value="P:mRNA catabolic process"/>
    <property type="evidence" value="ECO:0007669"/>
    <property type="project" value="TreeGrafter"/>
</dbReference>
<sequence>MADHGGDALSLGKARLRAYSPGAMKKRPNKSPGLPTSQQILDFITTSDQPVGKREIAKHFALHGNDKIALKALLKDMTDEGLVDLAPGRAFHKHGGLPRVTVLRVAAIEGSNVWTVPERWEGAGPAPRLRVMEKGRRGGALGVGDRILARTEERGSGHVAHPMKRLAASAEMVIGVLVEDKSPGGKTMIWLRPADKRARFDFAVADKGDAKIGDLVRAELTGRGPATRAKVIDRIGDPFAPKSLSMIAIARHEIPHIFDGETLAEAEKAAKLPLTPDGREDLRDLPIVAIDPRDARDHDDAVWAAPDDDPANKGGWRAIVAIADVSFYVRPDGALDREARRRGNSVYFPDQVVPMLPETLSAGVCSLKAGEDRAAMACHLVVDKHGKVTSWRFARALVRLRANIAYEDAQAMIDGDPILPGTGRGTSEAGGGAPSGKRAAETSHKPHVPLHHPADGPPPRAGEDLLPALQNLWGCWALLAKARAARAPLELDLPERQVILDDQGNIAEIRLRERLDAHRLIEDYMIAANVAAAKALEAKKSPVMYRIHEPPSREKLVSLKEYLDSFDRNFALGQVITPAVFNRLIDGFSDDDRLPEIMEAILRSQTQAYYGPANSGHFGLALGSYAHFTSPIRRYADLIVHRALVDSWRLEVPGKAKGLPERTGLGEADAKGLSRIGETISGLERRAMEAERETIDRYVAAYLAGKVGEIVPARITGVQPFGFFATVDGLGGDGLVPVSTLGSERFFYDEAARTLDSEHGRVSYSVGQRLALRLMEANPVSGALRFELPDVPEGASVKRPPRREGKGKGGAKPMVGKRGRPKNIRHQGRRR</sequence>
<dbReference type="AlphaFoldDB" id="A0A239E1R6"/>
<protein>
    <recommendedName>
        <fullName evidence="6">Ribonuclease R</fullName>
        <shortName evidence="6">RNase R</shortName>
        <ecNumber evidence="6">3.1.13.1</ecNumber>
    </recommendedName>
</protein>
<keyword evidence="4 6" id="KW-0269">Exonuclease</keyword>
<evidence type="ECO:0000256" key="6">
    <source>
        <dbReference type="HAMAP-Rule" id="MF_01895"/>
    </source>
</evidence>
<dbReference type="Pfam" id="PF00773">
    <property type="entry name" value="RNB"/>
    <property type="match status" value="1"/>
</dbReference>
<dbReference type="InterPro" id="IPR040476">
    <property type="entry name" value="CSD2"/>
</dbReference>
<gene>
    <name evidence="6" type="primary">rnr</name>
    <name evidence="9" type="ORF">SAMN06295955_101539</name>
</gene>
<dbReference type="GO" id="GO:0005829">
    <property type="term" value="C:cytosol"/>
    <property type="evidence" value="ECO:0007669"/>
    <property type="project" value="TreeGrafter"/>
</dbReference>
<dbReference type="InterPro" id="IPR050180">
    <property type="entry name" value="RNR_Ribonuclease"/>
</dbReference>
<comment type="function">
    <text evidence="6">3'-5' exoribonuclease that releases 5'-nucleoside monophosphates and is involved in maturation of structured RNAs.</text>
</comment>
<dbReference type="PANTHER" id="PTHR23355">
    <property type="entry name" value="RIBONUCLEASE"/>
    <property type="match status" value="1"/>
</dbReference>
<evidence type="ECO:0000256" key="4">
    <source>
        <dbReference type="ARBA" id="ARBA00022839"/>
    </source>
</evidence>
<keyword evidence="5 6" id="KW-0694">RNA-binding</keyword>
<dbReference type="SMART" id="SM00955">
    <property type="entry name" value="RNB"/>
    <property type="match status" value="1"/>
</dbReference>
<dbReference type="SMART" id="SM00316">
    <property type="entry name" value="S1"/>
    <property type="match status" value="1"/>
</dbReference>
<dbReference type="SUPFAM" id="SSF50249">
    <property type="entry name" value="Nucleic acid-binding proteins"/>
    <property type="match status" value="2"/>
</dbReference>
<dbReference type="GO" id="GO:0008859">
    <property type="term" value="F:exoribonuclease II activity"/>
    <property type="evidence" value="ECO:0007669"/>
    <property type="project" value="UniProtKB-UniRule"/>
</dbReference>
<dbReference type="InterPro" id="IPR001900">
    <property type="entry name" value="RNase_II/R"/>
</dbReference>
<feature type="compositionally biased region" description="Basic residues" evidence="7">
    <location>
        <begin position="815"/>
        <end position="831"/>
    </location>
</feature>
<dbReference type="CDD" id="cd04471">
    <property type="entry name" value="S1_RNase_R"/>
    <property type="match status" value="1"/>
</dbReference>
<feature type="domain" description="S1 motif" evidence="8">
    <location>
        <begin position="708"/>
        <end position="789"/>
    </location>
</feature>
<keyword evidence="2 6" id="KW-0540">Nuclease</keyword>
<organism evidence="9 10">
    <name type="scientific">Sphingopyxis indica</name>
    <dbReference type="NCBI Taxonomy" id="436663"/>
    <lineage>
        <taxon>Bacteria</taxon>
        <taxon>Pseudomonadati</taxon>
        <taxon>Pseudomonadota</taxon>
        <taxon>Alphaproteobacteria</taxon>
        <taxon>Sphingomonadales</taxon>
        <taxon>Sphingomonadaceae</taxon>
        <taxon>Sphingopyxis</taxon>
    </lineage>
</organism>
<feature type="compositionally biased region" description="Gly residues" evidence="7">
    <location>
        <begin position="422"/>
        <end position="434"/>
    </location>
</feature>
<evidence type="ECO:0000313" key="10">
    <source>
        <dbReference type="Proteomes" id="UP000198339"/>
    </source>
</evidence>
<evidence type="ECO:0000256" key="2">
    <source>
        <dbReference type="ARBA" id="ARBA00022722"/>
    </source>
</evidence>
<proteinExistence type="inferred from homology"/>
<comment type="subcellular location">
    <subcellularLocation>
        <location evidence="6">Cytoplasm</location>
    </subcellularLocation>
</comment>
<keyword evidence="1 6" id="KW-0963">Cytoplasm</keyword>
<dbReference type="EC" id="3.1.13.1" evidence="6"/>
<dbReference type="Gene3D" id="2.40.50.140">
    <property type="entry name" value="Nucleic acid-binding proteins"/>
    <property type="match status" value="1"/>
</dbReference>
<dbReference type="InterPro" id="IPR012340">
    <property type="entry name" value="NA-bd_OB-fold"/>
</dbReference>
<dbReference type="InterPro" id="IPR022966">
    <property type="entry name" value="RNase_II/R_CS"/>
</dbReference>
<evidence type="ECO:0000256" key="1">
    <source>
        <dbReference type="ARBA" id="ARBA00022490"/>
    </source>
</evidence>
<evidence type="ECO:0000256" key="3">
    <source>
        <dbReference type="ARBA" id="ARBA00022801"/>
    </source>
</evidence>
<dbReference type="PROSITE" id="PS01175">
    <property type="entry name" value="RIBONUCLEASE_II"/>
    <property type="match status" value="1"/>
</dbReference>
<keyword evidence="10" id="KW-1185">Reference proteome</keyword>
<evidence type="ECO:0000313" key="9">
    <source>
        <dbReference type="EMBL" id="SNS38208.1"/>
    </source>
</evidence>
<feature type="region of interest" description="Disordered" evidence="7">
    <location>
        <begin position="417"/>
        <end position="463"/>
    </location>
</feature>
<evidence type="ECO:0000256" key="5">
    <source>
        <dbReference type="ARBA" id="ARBA00022884"/>
    </source>
</evidence>
<dbReference type="GO" id="GO:0003723">
    <property type="term" value="F:RNA binding"/>
    <property type="evidence" value="ECO:0007669"/>
    <property type="project" value="UniProtKB-UniRule"/>
</dbReference>
<dbReference type="Pfam" id="PF17876">
    <property type="entry name" value="CSD2"/>
    <property type="match status" value="1"/>
</dbReference>
<evidence type="ECO:0000259" key="8">
    <source>
        <dbReference type="PROSITE" id="PS50126"/>
    </source>
</evidence>
<accession>A0A239E1R6</accession>
<dbReference type="Proteomes" id="UP000198339">
    <property type="component" value="Unassembled WGS sequence"/>
</dbReference>
<dbReference type="PROSITE" id="PS50126">
    <property type="entry name" value="S1"/>
    <property type="match status" value="1"/>
</dbReference>
<dbReference type="EMBL" id="FZPA01000001">
    <property type="protein sequence ID" value="SNS38208.1"/>
    <property type="molecule type" value="Genomic_DNA"/>
</dbReference>